<reference evidence="3" key="1">
    <citation type="journal article" date="2022" name="Int. J. Mol. Sci.">
        <title>Draft Genome of Tanacetum Coccineum: Genomic Comparison of Closely Related Tanacetum-Family Plants.</title>
        <authorList>
            <person name="Yamashiro T."/>
            <person name="Shiraishi A."/>
            <person name="Nakayama K."/>
            <person name="Satake H."/>
        </authorList>
    </citation>
    <scope>NUCLEOTIDE SEQUENCE</scope>
</reference>
<protein>
    <submittedName>
        <fullName evidence="3">Reverse transcriptase domain-containing protein</fullName>
    </submittedName>
</protein>
<evidence type="ECO:0000259" key="2">
    <source>
        <dbReference type="Pfam" id="PF00078"/>
    </source>
</evidence>
<keyword evidence="3" id="KW-0548">Nucleotidyltransferase</keyword>
<dbReference type="Pfam" id="PF00078">
    <property type="entry name" value="RVT_1"/>
    <property type="match status" value="1"/>
</dbReference>
<dbReference type="InterPro" id="IPR053134">
    <property type="entry name" value="RNA-dir_DNA_polymerase"/>
</dbReference>
<dbReference type="InterPro" id="IPR043502">
    <property type="entry name" value="DNA/RNA_pol_sf"/>
</dbReference>
<dbReference type="CDD" id="cd01647">
    <property type="entry name" value="RT_LTR"/>
    <property type="match status" value="1"/>
</dbReference>
<dbReference type="EMBL" id="BQNB010013226">
    <property type="protein sequence ID" value="GJT13384.1"/>
    <property type="molecule type" value="Genomic_DNA"/>
</dbReference>
<dbReference type="PANTHER" id="PTHR24559:SF444">
    <property type="entry name" value="REVERSE TRANSCRIPTASE DOMAIN-CONTAINING PROTEIN"/>
    <property type="match status" value="1"/>
</dbReference>
<feature type="compositionally biased region" description="Polar residues" evidence="1">
    <location>
        <begin position="265"/>
        <end position="276"/>
    </location>
</feature>
<dbReference type="InterPro" id="IPR043128">
    <property type="entry name" value="Rev_trsase/Diguanyl_cyclase"/>
</dbReference>
<gene>
    <name evidence="3" type="ORF">Tco_0860426</name>
</gene>
<evidence type="ECO:0000256" key="1">
    <source>
        <dbReference type="SAM" id="MobiDB-lite"/>
    </source>
</evidence>
<accession>A0ABQ5BGN3</accession>
<dbReference type="Proteomes" id="UP001151760">
    <property type="component" value="Unassembled WGS sequence"/>
</dbReference>
<dbReference type="PANTHER" id="PTHR24559">
    <property type="entry name" value="TRANSPOSON TY3-I GAG-POL POLYPROTEIN"/>
    <property type="match status" value="1"/>
</dbReference>
<keyword evidence="3" id="KW-0695">RNA-directed DNA polymerase</keyword>
<dbReference type="Gene3D" id="3.10.10.10">
    <property type="entry name" value="HIV Type 1 Reverse Transcriptase, subunit A, domain 1"/>
    <property type="match status" value="1"/>
</dbReference>
<keyword evidence="4" id="KW-1185">Reference proteome</keyword>
<dbReference type="GO" id="GO:0003964">
    <property type="term" value="F:RNA-directed DNA polymerase activity"/>
    <property type="evidence" value="ECO:0007669"/>
    <property type="project" value="UniProtKB-KW"/>
</dbReference>
<organism evidence="3 4">
    <name type="scientific">Tanacetum coccineum</name>
    <dbReference type="NCBI Taxonomy" id="301880"/>
    <lineage>
        <taxon>Eukaryota</taxon>
        <taxon>Viridiplantae</taxon>
        <taxon>Streptophyta</taxon>
        <taxon>Embryophyta</taxon>
        <taxon>Tracheophyta</taxon>
        <taxon>Spermatophyta</taxon>
        <taxon>Magnoliopsida</taxon>
        <taxon>eudicotyledons</taxon>
        <taxon>Gunneridae</taxon>
        <taxon>Pentapetalae</taxon>
        <taxon>asterids</taxon>
        <taxon>campanulids</taxon>
        <taxon>Asterales</taxon>
        <taxon>Asteraceae</taxon>
        <taxon>Asteroideae</taxon>
        <taxon>Anthemideae</taxon>
        <taxon>Anthemidinae</taxon>
        <taxon>Tanacetum</taxon>
    </lineage>
</organism>
<sequence length="984" mass="111289">MMEKTKSNQGQSQFKVKDSQVEEIQLEGLKLPNLKLYYKNKKTRAENANWVQYNFKGQFYQAPKVQRFDESFYEAWDRFNDLLRACPHHGFSELHQLDTLYNALNTNDQDSLNSAAAGNFLDKMPRECLKIIESKSKVCNSRSKPVVAKVSASTSTSEISPDVSELKDMVKALLLDKKNQSQAPAHQTSASVKAVKESCVTCGGAHSYQSCPATDGNVYHDNIQAYVSQAAAANQAKGNTSCPTIQWLQPNSTSRPVVDPVSAPRPNQQTSITFPSRRNDERRREKANDQIEKFYEIFRDLSLKLSLTDALTLMPKFASTLKTLIGNKEKLSEMARTPLNESCSAVILNKLPKKLGDPGRFLIPCEFSGLNHELALSNSSAASINLMSYSVWKDLSLPELTPTCMTLELVDRSITEPIDFEPDPRVPLILRRSFLKTSRALIDVYEGEITLRVGKEAITFNLDQTSRYTANYNHMTANRIDVIELACEEYSQEVLGFSDSVAYGNPSPDYDPIVSNSSPTLTPFGDSDFLLLEEANAFIAINDEPISREIDATYYDPEGDILILEALLNSEPLPPLPNHKDYSPGIREELKVVEAKSSFDEPPEVELKDLPPHLEYAFLEGDDKLPVIIAKDLKDEEKAALIKVLKSHKRAIAWKLSDIKGVDPEFCTHKILMEEDYEPTVQSQRRVNPKIHDVIKKEVEKLLDAGLIYPISDSPWVSPIHCVPKKGGITVVKNDDNDLIPTRLVTGWRVCIDYRKLNEATRKDHFPLPFMDQMLERLAGNQYYCFLDGFSGYFQIPIDPKDQEKTTFTCPYGTFAYRRMPFGLCNAPGTFQRCMMAIFHDMIEKTMEVFMDDFSVFGDSFSTCLSHLEKMLKRCEDTNLSLNWEKSHFMVKEGIVLGHKISKSGIEVDRAKVEVIAKLPHPTTVKGVRSFLKIARPMTHLLEKETPFFFSEECIESFNTLKRKLTEAPILIAPDWDFSLRTNV</sequence>
<dbReference type="InterPro" id="IPR000477">
    <property type="entry name" value="RT_dom"/>
</dbReference>
<keyword evidence="3" id="KW-0808">Transferase</keyword>
<reference evidence="3" key="2">
    <citation type="submission" date="2022-01" db="EMBL/GenBank/DDBJ databases">
        <authorList>
            <person name="Yamashiro T."/>
            <person name="Shiraishi A."/>
            <person name="Satake H."/>
            <person name="Nakayama K."/>
        </authorList>
    </citation>
    <scope>NUCLEOTIDE SEQUENCE</scope>
</reference>
<name>A0ABQ5BGN3_9ASTR</name>
<feature type="compositionally biased region" description="Polar residues" evidence="1">
    <location>
        <begin position="244"/>
        <end position="255"/>
    </location>
</feature>
<proteinExistence type="predicted"/>
<evidence type="ECO:0000313" key="3">
    <source>
        <dbReference type="EMBL" id="GJT13384.1"/>
    </source>
</evidence>
<comment type="caution">
    <text evidence="3">The sequence shown here is derived from an EMBL/GenBank/DDBJ whole genome shotgun (WGS) entry which is preliminary data.</text>
</comment>
<dbReference type="Gene3D" id="3.30.70.270">
    <property type="match status" value="2"/>
</dbReference>
<dbReference type="SUPFAM" id="SSF56672">
    <property type="entry name" value="DNA/RNA polymerases"/>
    <property type="match status" value="1"/>
</dbReference>
<feature type="region of interest" description="Disordered" evidence="1">
    <location>
        <begin position="244"/>
        <end position="285"/>
    </location>
</feature>
<feature type="domain" description="Reverse transcriptase" evidence="2">
    <location>
        <begin position="738"/>
        <end position="901"/>
    </location>
</feature>
<evidence type="ECO:0000313" key="4">
    <source>
        <dbReference type="Proteomes" id="UP001151760"/>
    </source>
</evidence>